<dbReference type="HOGENOM" id="CLU_1824819_0_0_1"/>
<keyword evidence="3" id="KW-1185">Reference proteome</keyword>
<gene>
    <name evidence="2" type="ORF">M378DRAFT_649734</name>
</gene>
<dbReference type="AlphaFoldDB" id="A0A0C2X3J9"/>
<evidence type="ECO:0000313" key="2">
    <source>
        <dbReference type="EMBL" id="KIL63791.1"/>
    </source>
</evidence>
<accession>A0A0C2X3J9</accession>
<organism evidence="2 3">
    <name type="scientific">Amanita muscaria (strain Koide BX008)</name>
    <dbReference type="NCBI Taxonomy" id="946122"/>
    <lineage>
        <taxon>Eukaryota</taxon>
        <taxon>Fungi</taxon>
        <taxon>Dikarya</taxon>
        <taxon>Basidiomycota</taxon>
        <taxon>Agaricomycotina</taxon>
        <taxon>Agaricomycetes</taxon>
        <taxon>Agaricomycetidae</taxon>
        <taxon>Agaricales</taxon>
        <taxon>Pluteineae</taxon>
        <taxon>Amanitaceae</taxon>
        <taxon>Amanita</taxon>
    </lineage>
</organism>
<feature type="region of interest" description="Disordered" evidence="1">
    <location>
        <begin position="57"/>
        <end position="88"/>
    </location>
</feature>
<dbReference type="Proteomes" id="UP000054549">
    <property type="component" value="Unassembled WGS sequence"/>
</dbReference>
<evidence type="ECO:0000313" key="3">
    <source>
        <dbReference type="Proteomes" id="UP000054549"/>
    </source>
</evidence>
<dbReference type="EMBL" id="KN818255">
    <property type="protein sequence ID" value="KIL63791.1"/>
    <property type="molecule type" value="Genomic_DNA"/>
</dbReference>
<protein>
    <submittedName>
        <fullName evidence="2">Uncharacterized protein</fullName>
    </submittedName>
</protein>
<evidence type="ECO:0000256" key="1">
    <source>
        <dbReference type="SAM" id="MobiDB-lite"/>
    </source>
</evidence>
<reference evidence="2 3" key="1">
    <citation type="submission" date="2014-04" db="EMBL/GenBank/DDBJ databases">
        <title>Evolutionary Origins and Diversification of the Mycorrhizal Mutualists.</title>
        <authorList>
            <consortium name="DOE Joint Genome Institute"/>
            <consortium name="Mycorrhizal Genomics Consortium"/>
            <person name="Kohler A."/>
            <person name="Kuo A."/>
            <person name="Nagy L.G."/>
            <person name="Floudas D."/>
            <person name="Copeland A."/>
            <person name="Barry K.W."/>
            <person name="Cichocki N."/>
            <person name="Veneault-Fourrey C."/>
            <person name="LaButti K."/>
            <person name="Lindquist E.A."/>
            <person name="Lipzen A."/>
            <person name="Lundell T."/>
            <person name="Morin E."/>
            <person name="Murat C."/>
            <person name="Riley R."/>
            <person name="Ohm R."/>
            <person name="Sun H."/>
            <person name="Tunlid A."/>
            <person name="Henrissat B."/>
            <person name="Grigoriev I.V."/>
            <person name="Hibbett D.S."/>
            <person name="Martin F."/>
        </authorList>
    </citation>
    <scope>NUCLEOTIDE SEQUENCE [LARGE SCALE GENOMIC DNA]</scope>
    <source>
        <strain evidence="2 3">Koide BX008</strain>
    </source>
</reference>
<dbReference type="InParanoid" id="A0A0C2X3J9"/>
<proteinExistence type="predicted"/>
<name>A0A0C2X3J9_AMAMK</name>
<feature type="compositionally biased region" description="Basic and acidic residues" evidence="1">
    <location>
        <begin position="77"/>
        <end position="88"/>
    </location>
</feature>
<sequence>MIGGENDIPRRGGTSYVLDTPHAMATESTHLERQPIRLSTALGAPEHNLRNRVLHPTVAGASKRSRLTSGRQLDMGRSTREMKSRIERERGGDRVSRILYELLRVGIAVGGLVTVIKYRLGYICTVVGRDGGDRLITSPQL</sequence>